<evidence type="ECO:0000256" key="8">
    <source>
        <dbReference type="ARBA" id="ARBA00022967"/>
    </source>
</evidence>
<organism evidence="17 18">
    <name type="scientific">Didymodactylos carnosus</name>
    <dbReference type="NCBI Taxonomy" id="1234261"/>
    <lineage>
        <taxon>Eukaryota</taxon>
        <taxon>Metazoa</taxon>
        <taxon>Spiralia</taxon>
        <taxon>Gnathifera</taxon>
        <taxon>Rotifera</taxon>
        <taxon>Eurotatoria</taxon>
        <taxon>Bdelloidea</taxon>
        <taxon>Philodinida</taxon>
        <taxon>Philodinidae</taxon>
        <taxon>Didymodactylos</taxon>
    </lineage>
</organism>
<dbReference type="InterPro" id="IPR027417">
    <property type="entry name" value="P-loop_NTPase"/>
</dbReference>
<dbReference type="GO" id="GO:0016887">
    <property type="term" value="F:ATP hydrolysis activity"/>
    <property type="evidence" value="ECO:0007669"/>
    <property type="project" value="InterPro"/>
</dbReference>
<feature type="non-terminal residue" evidence="17">
    <location>
        <position position="1"/>
    </location>
</feature>
<keyword evidence="7" id="KW-0067">ATP-binding</keyword>
<keyword evidence="11" id="KW-0325">Glycoprotein</keyword>
<dbReference type="PROSITE" id="PS00211">
    <property type="entry name" value="ABC_TRANSPORTER_1"/>
    <property type="match status" value="2"/>
</dbReference>
<evidence type="ECO:0000256" key="1">
    <source>
        <dbReference type="ARBA" id="ARBA00004141"/>
    </source>
</evidence>
<evidence type="ECO:0000313" key="18">
    <source>
        <dbReference type="Proteomes" id="UP000682733"/>
    </source>
</evidence>
<feature type="transmembrane region" description="Helical" evidence="13">
    <location>
        <begin position="519"/>
        <end position="536"/>
    </location>
</feature>
<protein>
    <recommendedName>
        <fullName evidence="19">Multidrug resistance protein 1</fullName>
    </recommendedName>
</protein>
<keyword evidence="5" id="KW-0677">Repeat</keyword>
<evidence type="ECO:0000256" key="4">
    <source>
        <dbReference type="ARBA" id="ARBA00022692"/>
    </source>
</evidence>
<dbReference type="InterPro" id="IPR039421">
    <property type="entry name" value="Type_1_exporter"/>
</dbReference>
<dbReference type="PANTHER" id="PTHR43394:SF18">
    <property type="entry name" value="ABC TRANSPORTER B FAMILY MEMBER 11-LIKE"/>
    <property type="match status" value="1"/>
</dbReference>
<dbReference type="InterPro" id="IPR017871">
    <property type="entry name" value="ABC_transporter-like_CS"/>
</dbReference>
<dbReference type="Pfam" id="PF00005">
    <property type="entry name" value="ABC_tran"/>
    <property type="match status" value="2"/>
</dbReference>
<feature type="region of interest" description="Disordered" evidence="12">
    <location>
        <begin position="323"/>
        <end position="351"/>
    </location>
</feature>
<dbReference type="Pfam" id="PF00664">
    <property type="entry name" value="ABC_membrane"/>
    <property type="match status" value="1"/>
</dbReference>
<evidence type="ECO:0000256" key="7">
    <source>
        <dbReference type="ARBA" id="ARBA00022840"/>
    </source>
</evidence>
<keyword evidence="3" id="KW-0813">Transport</keyword>
<comment type="similarity">
    <text evidence="2">Belongs to the ABC transporter superfamily. ABCB family. Multidrug resistance exporter (TC 3.A.1.201) subfamily.</text>
</comment>
<evidence type="ECO:0000256" key="12">
    <source>
        <dbReference type="SAM" id="MobiDB-lite"/>
    </source>
</evidence>
<dbReference type="InterPro" id="IPR011527">
    <property type="entry name" value="ABC1_TM_dom"/>
</dbReference>
<dbReference type="SUPFAM" id="SSF90123">
    <property type="entry name" value="ABC transporter transmembrane region"/>
    <property type="match status" value="1"/>
</dbReference>
<keyword evidence="9 13" id="KW-1133">Transmembrane helix</keyword>
<evidence type="ECO:0000256" key="5">
    <source>
        <dbReference type="ARBA" id="ARBA00022737"/>
    </source>
</evidence>
<sequence>IFISCLNVTWCFNQIIPSLEKFADAVSSGSYVFRTIARISKINPFSEDGEKPASLIGNIELRNVHFTYPARPDLPILKGVNMKIPSGKIVAFVGYSGCGKSTVVSLIPRLYDADVGQILLDNHDIRTLNIEWLRSQIGYVGQEPVLFSGTIEDNIRLGKPDATTDEIVEAAKMANAHDFIMKLVDNYKTSAKGQLSGGQKQRVAIARALISKPRILLLDEATSALDNTSEKVVQDALDKTKDGRTTIIIAHRLSTIINADFIIVFDGGRVVEQGTHDQLLTQKGLYYELTTQKEEEKAEEKDDNDTFVPNGIGVRMSSVSRMASSHLEDEEQQEVGEDQNPQEMSSTDGSKRKRWPTPFFFKLLKLNSSEKYYLLSGAITSLFFGAVEPVVGLVYSLVFGLLANPDGQKQEIQTRNLALGIVGVYAVAGVLQFISTVSFTKAGEELTMRMRLLSFAAILRREISWFDKDSNSVGSLVTRLATDTTALKSLTGVRIGVLLQSLGAVITALLLAFQSGWKLTLVVLLLTPLLILSGYLQGRTQSKAGHTKPAKSFAQEGGRYAVEAIQDVRTVATLNKEKYFIHKYEEAFNNDYLKNRWKIQIQALGKAIANSWIYFIQVTAFVYGAKLIENGEMQFDQVFRVWIVINFASMSLGRATSALPDYSKAKPAALRVIELNKRKSEIDPENEDGIKLSEVAGNIEFQNVDFEYPVRKDVKVLKEFNLVCPDGKTTALVGSSGSGKSTTASLILRFYDPSAGKVLLDGHDVTSLNINWYRSLFGFVQQEPVLFDMTIGENIAYGDNSRNVPLSEIQEAAKQANIHLRILSLPQGYDTKCGNAGHTQLSGGEKQRIAIARALVRNPRILLLDEATSALDNKAELIVQEALDAARSGRTCVTIAHRLTTIQNSDKIAVVERGRLKEEGRHDELLKRHGHYYRLHRAAHSKS</sequence>
<dbReference type="Gene3D" id="3.40.50.300">
    <property type="entry name" value="P-loop containing nucleotide triphosphate hydrolases"/>
    <property type="match status" value="2"/>
</dbReference>
<evidence type="ECO:0000313" key="16">
    <source>
        <dbReference type="EMBL" id="CAF0829984.1"/>
    </source>
</evidence>
<dbReference type="PROSITE" id="PS50929">
    <property type="entry name" value="ABC_TM1F"/>
    <property type="match status" value="1"/>
</dbReference>
<keyword evidence="4 13" id="KW-0812">Transmembrane</keyword>
<proteinExistence type="inferred from homology"/>
<comment type="subcellular location">
    <subcellularLocation>
        <location evidence="1">Membrane</location>
        <topology evidence="1">Multi-pass membrane protein</topology>
    </subcellularLocation>
</comment>
<evidence type="ECO:0008006" key="19">
    <source>
        <dbReference type="Google" id="ProtNLM"/>
    </source>
</evidence>
<accession>A0A8S2HAV6</accession>
<dbReference type="EMBL" id="CAJNOK010001789">
    <property type="protein sequence ID" value="CAF0829984.1"/>
    <property type="molecule type" value="Genomic_DNA"/>
</dbReference>
<evidence type="ECO:0000256" key="10">
    <source>
        <dbReference type="ARBA" id="ARBA00023136"/>
    </source>
</evidence>
<dbReference type="InterPro" id="IPR036640">
    <property type="entry name" value="ABC1_TM_sf"/>
</dbReference>
<dbReference type="Proteomes" id="UP000677228">
    <property type="component" value="Unassembled WGS sequence"/>
</dbReference>
<dbReference type="SMART" id="SM00382">
    <property type="entry name" value="AAA"/>
    <property type="match status" value="2"/>
</dbReference>
<dbReference type="EMBL" id="CAJOBA010001789">
    <property type="protein sequence ID" value="CAF3614478.1"/>
    <property type="molecule type" value="Genomic_DNA"/>
</dbReference>
<feature type="transmembrane region" description="Helical" evidence="13">
    <location>
        <begin position="372"/>
        <end position="397"/>
    </location>
</feature>
<keyword evidence="6" id="KW-0547">Nucleotide-binding</keyword>
<dbReference type="FunFam" id="3.40.50.300:FF:000205">
    <property type="entry name" value="ABC transporter B family member 4"/>
    <property type="match status" value="1"/>
</dbReference>
<evidence type="ECO:0000259" key="15">
    <source>
        <dbReference type="PROSITE" id="PS50929"/>
    </source>
</evidence>
<dbReference type="AlphaFoldDB" id="A0A8S2HAV6"/>
<dbReference type="CDD" id="cd03249">
    <property type="entry name" value="ABC_MTABC3_MDL1_MDL2"/>
    <property type="match status" value="2"/>
</dbReference>
<dbReference type="FunFam" id="3.40.50.300:FF:000479">
    <property type="entry name" value="Multidrug resistance protein 1A"/>
    <property type="match status" value="1"/>
</dbReference>
<dbReference type="SUPFAM" id="SSF52540">
    <property type="entry name" value="P-loop containing nucleoside triphosphate hydrolases"/>
    <property type="match status" value="2"/>
</dbReference>
<reference evidence="17" key="1">
    <citation type="submission" date="2021-02" db="EMBL/GenBank/DDBJ databases">
        <authorList>
            <person name="Nowell W R."/>
        </authorList>
    </citation>
    <scope>NUCLEOTIDE SEQUENCE</scope>
</reference>
<evidence type="ECO:0000256" key="11">
    <source>
        <dbReference type="ARBA" id="ARBA00023180"/>
    </source>
</evidence>
<dbReference type="GO" id="GO:0005524">
    <property type="term" value="F:ATP binding"/>
    <property type="evidence" value="ECO:0007669"/>
    <property type="project" value="UniProtKB-KW"/>
</dbReference>
<dbReference type="InterPro" id="IPR003593">
    <property type="entry name" value="AAA+_ATPase"/>
</dbReference>
<dbReference type="PROSITE" id="PS50893">
    <property type="entry name" value="ABC_TRANSPORTER_2"/>
    <property type="match status" value="2"/>
</dbReference>
<evidence type="ECO:0000313" key="17">
    <source>
        <dbReference type="EMBL" id="CAF3614478.1"/>
    </source>
</evidence>
<evidence type="ECO:0000256" key="9">
    <source>
        <dbReference type="ARBA" id="ARBA00022989"/>
    </source>
</evidence>
<dbReference type="GO" id="GO:0005743">
    <property type="term" value="C:mitochondrial inner membrane"/>
    <property type="evidence" value="ECO:0007669"/>
    <property type="project" value="TreeGrafter"/>
</dbReference>
<feature type="domain" description="ABC transmembrane type-1" evidence="15">
    <location>
        <begin position="377"/>
        <end position="664"/>
    </location>
</feature>
<keyword evidence="10 13" id="KW-0472">Membrane</keyword>
<dbReference type="CDD" id="cd18578">
    <property type="entry name" value="ABC_6TM_Pgp_ABCB1_D2_like"/>
    <property type="match status" value="1"/>
</dbReference>
<name>A0A8S2HAV6_9BILA</name>
<feature type="compositionally biased region" description="Acidic residues" evidence="12">
    <location>
        <begin position="328"/>
        <end position="337"/>
    </location>
</feature>
<feature type="domain" description="ABC transporter" evidence="14">
    <location>
        <begin position="699"/>
        <end position="938"/>
    </location>
</feature>
<dbReference type="PANTHER" id="PTHR43394">
    <property type="entry name" value="ATP-DEPENDENT PERMEASE MDL1, MITOCHONDRIAL"/>
    <property type="match status" value="1"/>
</dbReference>
<dbReference type="GO" id="GO:0090374">
    <property type="term" value="P:oligopeptide export from mitochondrion"/>
    <property type="evidence" value="ECO:0007669"/>
    <property type="project" value="TreeGrafter"/>
</dbReference>
<comment type="caution">
    <text evidence="17">The sequence shown here is derived from an EMBL/GenBank/DDBJ whole genome shotgun (WGS) entry which is preliminary data.</text>
</comment>
<evidence type="ECO:0000256" key="6">
    <source>
        <dbReference type="ARBA" id="ARBA00022741"/>
    </source>
</evidence>
<dbReference type="GO" id="GO:0015421">
    <property type="term" value="F:ABC-type oligopeptide transporter activity"/>
    <property type="evidence" value="ECO:0007669"/>
    <property type="project" value="TreeGrafter"/>
</dbReference>
<evidence type="ECO:0000256" key="3">
    <source>
        <dbReference type="ARBA" id="ARBA00022448"/>
    </source>
</evidence>
<feature type="transmembrane region" description="Helical" evidence="13">
    <location>
        <begin position="495"/>
        <end position="513"/>
    </location>
</feature>
<dbReference type="Proteomes" id="UP000682733">
    <property type="component" value="Unassembled WGS sequence"/>
</dbReference>
<evidence type="ECO:0000256" key="2">
    <source>
        <dbReference type="ARBA" id="ARBA00007577"/>
    </source>
</evidence>
<feature type="domain" description="ABC transporter" evidence="14">
    <location>
        <begin position="59"/>
        <end position="292"/>
    </location>
</feature>
<dbReference type="InterPro" id="IPR003439">
    <property type="entry name" value="ABC_transporter-like_ATP-bd"/>
</dbReference>
<keyword evidence="8" id="KW-1278">Translocase</keyword>
<feature type="transmembrane region" description="Helical" evidence="13">
    <location>
        <begin position="417"/>
        <end position="440"/>
    </location>
</feature>
<evidence type="ECO:0000259" key="14">
    <source>
        <dbReference type="PROSITE" id="PS50893"/>
    </source>
</evidence>
<dbReference type="Gene3D" id="1.20.1560.10">
    <property type="entry name" value="ABC transporter type 1, transmembrane domain"/>
    <property type="match status" value="2"/>
</dbReference>
<gene>
    <name evidence="16" type="ORF">OVA965_LOCUS6093</name>
    <name evidence="17" type="ORF">TMI583_LOCUS6089</name>
</gene>
<evidence type="ECO:0000256" key="13">
    <source>
        <dbReference type="SAM" id="Phobius"/>
    </source>
</evidence>